<keyword evidence="10 12" id="KW-0539">Nucleus</keyword>
<dbReference type="Pfam" id="PF01853">
    <property type="entry name" value="MOZ_SAS"/>
    <property type="match status" value="1"/>
</dbReference>
<feature type="compositionally biased region" description="Low complexity" evidence="13">
    <location>
        <begin position="587"/>
        <end position="600"/>
    </location>
</feature>
<feature type="compositionally biased region" description="Acidic residues" evidence="13">
    <location>
        <begin position="627"/>
        <end position="662"/>
    </location>
</feature>
<keyword evidence="7" id="KW-0862">Zinc</keyword>
<dbReference type="AlphaFoldDB" id="A0A871RF82"/>
<keyword evidence="6" id="KW-0863">Zinc-finger</keyword>
<comment type="subcellular location">
    <subcellularLocation>
        <location evidence="1 12">Nucleus</location>
    </subcellularLocation>
</comment>
<dbReference type="InterPro" id="IPR002717">
    <property type="entry name" value="HAT_MYST-type"/>
</dbReference>
<dbReference type="OrthoDB" id="787137at2759"/>
<evidence type="ECO:0000313" key="15">
    <source>
        <dbReference type="EMBL" id="QOU21662.1"/>
    </source>
</evidence>
<dbReference type="PANTHER" id="PTHR10615:SF161">
    <property type="entry name" value="HISTONE ACETYLTRANSFERASE KAT7"/>
    <property type="match status" value="1"/>
</dbReference>
<evidence type="ECO:0000256" key="10">
    <source>
        <dbReference type="ARBA" id="ARBA00023242"/>
    </source>
</evidence>
<evidence type="ECO:0000256" key="5">
    <source>
        <dbReference type="ARBA" id="ARBA00022723"/>
    </source>
</evidence>
<comment type="similarity">
    <text evidence="2 12">Belongs to the MYST (SAS/MOZ) family.</text>
</comment>
<evidence type="ECO:0000256" key="1">
    <source>
        <dbReference type="ARBA" id="ARBA00004123"/>
    </source>
</evidence>
<dbReference type="SUPFAM" id="SSF55729">
    <property type="entry name" value="Acyl-CoA N-acyltransferases (Nat)"/>
    <property type="match status" value="1"/>
</dbReference>
<feature type="compositionally biased region" description="Acidic residues" evidence="13">
    <location>
        <begin position="669"/>
        <end position="690"/>
    </location>
</feature>
<feature type="region of interest" description="Disordered" evidence="13">
    <location>
        <begin position="48"/>
        <end position="67"/>
    </location>
</feature>
<evidence type="ECO:0000256" key="9">
    <source>
        <dbReference type="ARBA" id="ARBA00022990"/>
    </source>
</evidence>
<comment type="catalytic activity">
    <reaction evidence="12">
        <text>L-lysyl-[protein] + acetyl-CoA = N(6)-acetyl-L-lysyl-[protein] + CoA + H(+)</text>
        <dbReference type="Rhea" id="RHEA:45948"/>
        <dbReference type="Rhea" id="RHEA-COMP:9752"/>
        <dbReference type="Rhea" id="RHEA-COMP:10731"/>
        <dbReference type="ChEBI" id="CHEBI:15378"/>
        <dbReference type="ChEBI" id="CHEBI:29969"/>
        <dbReference type="ChEBI" id="CHEBI:57287"/>
        <dbReference type="ChEBI" id="CHEBI:57288"/>
        <dbReference type="ChEBI" id="CHEBI:61930"/>
        <dbReference type="EC" id="2.3.1.48"/>
    </reaction>
</comment>
<evidence type="ECO:0000256" key="3">
    <source>
        <dbReference type="ARBA" id="ARBA00013184"/>
    </source>
</evidence>
<dbReference type="GO" id="GO:0003682">
    <property type="term" value="F:chromatin binding"/>
    <property type="evidence" value="ECO:0007669"/>
    <property type="project" value="TreeGrafter"/>
</dbReference>
<dbReference type="PROSITE" id="PS51726">
    <property type="entry name" value="MYST_HAT"/>
    <property type="match status" value="1"/>
</dbReference>
<dbReference type="Gene3D" id="1.10.10.10">
    <property type="entry name" value="Winged helix-like DNA-binding domain superfamily/Winged helix DNA-binding domain"/>
    <property type="match status" value="1"/>
</dbReference>
<name>A0A871RF82_DEKBR</name>
<keyword evidence="8" id="KW-0156">Chromatin regulator</keyword>
<evidence type="ECO:0000259" key="14">
    <source>
        <dbReference type="PROSITE" id="PS51726"/>
    </source>
</evidence>
<dbReference type="Proteomes" id="UP000663131">
    <property type="component" value="Chromosome 8"/>
</dbReference>
<evidence type="ECO:0000256" key="6">
    <source>
        <dbReference type="ARBA" id="ARBA00022771"/>
    </source>
</evidence>
<feature type="compositionally biased region" description="Basic and acidic residues" evidence="13">
    <location>
        <begin position="608"/>
        <end position="626"/>
    </location>
</feature>
<proteinExistence type="inferred from homology"/>
<dbReference type="Gene3D" id="3.40.630.30">
    <property type="match status" value="1"/>
</dbReference>
<dbReference type="GO" id="GO:0004402">
    <property type="term" value="F:histone acetyltransferase activity"/>
    <property type="evidence" value="ECO:0007669"/>
    <property type="project" value="InterPro"/>
</dbReference>
<dbReference type="GO" id="GO:0005634">
    <property type="term" value="C:nucleus"/>
    <property type="evidence" value="ECO:0007669"/>
    <property type="project" value="UniProtKB-SubCell"/>
</dbReference>
<evidence type="ECO:0000256" key="4">
    <source>
        <dbReference type="ARBA" id="ARBA00022679"/>
    </source>
</evidence>
<accession>A0A871RF82</accession>
<dbReference type="RefSeq" id="XP_041138155.1">
    <property type="nucleotide sequence ID" value="XM_041279941.1"/>
</dbReference>
<dbReference type="KEGG" id="bbrx:BRETT_001388"/>
<organism evidence="15 16">
    <name type="scientific">Dekkera bruxellensis</name>
    <name type="common">Brettanomyces custersii</name>
    <dbReference type="NCBI Taxonomy" id="5007"/>
    <lineage>
        <taxon>Eukaryota</taxon>
        <taxon>Fungi</taxon>
        <taxon>Dikarya</taxon>
        <taxon>Ascomycota</taxon>
        <taxon>Saccharomycotina</taxon>
        <taxon>Pichiomycetes</taxon>
        <taxon>Pichiales</taxon>
        <taxon>Pichiaceae</taxon>
        <taxon>Brettanomyces</taxon>
    </lineage>
</organism>
<evidence type="ECO:0000256" key="2">
    <source>
        <dbReference type="ARBA" id="ARBA00010107"/>
    </source>
</evidence>
<feature type="region of interest" description="Disordered" evidence="13">
    <location>
        <begin position="562"/>
        <end position="690"/>
    </location>
</feature>
<keyword evidence="4" id="KW-0808">Transferase</keyword>
<dbReference type="GO" id="GO:0003712">
    <property type="term" value="F:transcription coregulator activity"/>
    <property type="evidence" value="ECO:0007669"/>
    <property type="project" value="TreeGrafter"/>
</dbReference>
<evidence type="ECO:0000256" key="12">
    <source>
        <dbReference type="RuleBase" id="RU361211"/>
    </source>
</evidence>
<sequence>MPGSSSNYSVSPILRQREANRSQARPAKKSKSSKKIQLKSNVRIRVERRGRPRVYDDDGNRIDGKPGHRTYQYAYKTEVGQIQKQQYEAREKLRRQAVSQSRIKEVDQCELELPYRGLFGMQGGNTFLTQPDNATRALFQQLLSVAVQERKMNNAKYLADSDQRPSGLKYVHFGDFLIETWFKSPYPPKMAVDHVLHVCQYCFRYFGSAFSLSRHQMKCPCFRNPPGNEIYREGEFSVFEVDGRKNTVYCQNLCLFAKLFLNSKTLYYDVEPFMFYILCKYTGGTNSHQFLGYFSKEKLNSTGYNLSCIMTLPLYQRKGYGSFLMDFSYLLSRREFKLGTPEKPLSDLGLLSYRSYWKYAVARALRSIFDEPGVRKDDFCNISINDMCNLTGMIPNDVIVGLEQLEALVLDPATQKYGILLDMERVDSVLSAWNSKQTIKVNDDLLIWKPPILGPSGGINTTSKMVITAGSPQDKKLEPEKQDGKTVTAATSLNGQKFDEKGNPLMSDISMIVNFLKDDLEDDRPLEEQAFQSIREQNMQHKDSGLKFDECKICYPGMGNGRKISWEEVTGDSGSRKRSKMGAINDKVSAGGAKYSKGGKLNPIRMLNGKEREGEGDGRGEGNEGNERDEENVQDEESEQDDGINEDIEIIDDDASDEDYSDTDSNSANEEDYDNDDYAEDIPDDLNDAY</sequence>
<dbReference type="InterPro" id="IPR016181">
    <property type="entry name" value="Acyl_CoA_acyltransferase"/>
</dbReference>
<feature type="active site" description="Proton donor/acceptor" evidence="11">
    <location>
        <position position="342"/>
    </location>
</feature>
<feature type="compositionally biased region" description="Polar residues" evidence="13">
    <location>
        <begin position="1"/>
        <end position="10"/>
    </location>
</feature>
<dbReference type="GeneID" id="64573313"/>
<dbReference type="FunFam" id="3.40.630.30:FF:000001">
    <property type="entry name" value="Histone acetyltransferase"/>
    <property type="match status" value="1"/>
</dbReference>
<dbReference type="PANTHER" id="PTHR10615">
    <property type="entry name" value="HISTONE ACETYLTRANSFERASE"/>
    <property type="match status" value="1"/>
</dbReference>
<evidence type="ECO:0000256" key="13">
    <source>
        <dbReference type="SAM" id="MobiDB-lite"/>
    </source>
</evidence>
<dbReference type="EC" id="2.3.1.48" evidence="3 12"/>
<dbReference type="GO" id="GO:0006357">
    <property type="term" value="P:regulation of transcription by RNA polymerase II"/>
    <property type="evidence" value="ECO:0007669"/>
    <property type="project" value="TreeGrafter"/>
</dbReference>
<dbReference type="InterPro" id="IPR040706">
    <property type="entry name" value="Zf-MYST"/>
</dbReference>
<gene>
    <name evidence="15" type="ORF">BRETT_001388</name>
</gene>
<reference evidence="15" key="1">
    <citation type="submission" date="2020-10" db="EMBL/GenBank/DDBJ databases">
        <authorList>
            <person name="Palmer J.M."/>
        </authorList>
    </citation>
    <scope>NUCLEOTIDE SEQUENCE</scope>
    <source>
        <strain evidence="15">UCD 2041</strain>
    </source>
</reference>
<keyword evidence="9" id="KW-0007">Acetylation</keyword>
<dbReference type="InterPro" id="IPR050603">
    <property type="entry name" value="MYST_HAT"/>
</dbReference>
<dbReference type="Gene3D" id="3.30.60.60">
    <property type="entry name" value="N-acetyl transferase-like"/>
    <property type="match status" value="1"/>
</dbReference>
<dbReference type="Pfam" id="PF17772">
    <property type="entry name" value="zf-MYST"/>
    <property type="match status" value="1"/>
</dbReference>
<dbReference type="GO" id="GO:1990467">
    <property type="term" value="C:NuA3a histone acetyltransferase complex"/>
    <property type="evidence" value="ECO:0007669"/>
    <property type="project" value="TreeGrafter"/>
</dbReference>
<feature type="compositionally biased region" description="Basic and acidic residues" evidence="13">
    <location>
        <begin position="48"/>
        <end position="66"/>
    </location>
</feature>
<feature type="compositionally biased region" description="Basic residues" evidence="13">
    <location>
        <begin position="26"/>
        <end position="37"/>
    </location>
</feature>
<evidence type="ECO:0000313" key="16">
    <source>
        <dbReference type="Proteomes" id="UP000663131"/>
    </source>
</evidence>
<dbReference type="GO" id="GO:0008270">
    <property type="term" value="F:zinc ion binding"/>
    <property type="evidence" value="ECO:0007669"/>
    <property type="project" value="UniProtKB-KW"/>
</dbReference>
<dbReference type="EMBL" id="CP063136">
    <property type="protein sequence ID" value="QOU21662.1"/>
    <property type="molecule type" value="Genomic_DNA"/>
</dbReference>
<protein>
    <recommendedName>
        <fullName evidence="3 12">Histone acetyltransferase</fullName>
        <ecNumber evidence="3 12">2.3.1.48</ecNumber>
    </recommendedName>
</protein>
<dbReference type="InterPro" id="IPR036388">
    <property type="entry name" value="WH-like_DNA-bd_sf"/>
</dbReference>
<feature type="domain" description="MYST-type HAT" evidence="14">
    <location>
        <begin position="163"/>
        <end position="450"/>
    </location>
</feature>
<evidence type="ECO:0000256" key="7">
    <source>
        <dbReference type="ARBA" id="ARBA00022833"/>
    </source>
</evidence>
<feature type="region of interest" description="Disordered" evidence="13">
    <location>
        <begin position="1"/>
        <end position="39"/>
    </location>
</feature>
<evidence type="ECO:0000256" key="11">
    <source>
        <dbReference type="PIRSR" id="PIRSR602717-51"/>
    </source>
</evidence>
<reference evidence="15" key="2">
    <citation type="journal article" name="BMC Genomics">
        <title>New genome assemblies reveal patterns of domestication and adaptation across Brettanomyces (Dekkera) species.</title>
        <authorList>
            <person name="Roach M.J."/>
            <person name="Borneman A.R."/>
        </authorList>
    </citation>
    <scope>NUCLEOTIDE SEQUENCE</scope>
    <source>
        <strain evidence="15">UCD 2041</strain>
    </source>
</reference>
<evidence type="ECO:0000256" key="8">
    <source>
        <dbReference type="ARBA" id="ARBA00022853"/>
    </source>
</evidence>
<keyword evidence="5" id="KW-0479">Metal-binding</keyword>